<feature type="non-terminal residue" evidence="1">
    <location>
        <position position="1"/>
    </location>
</feature>
<evidence type="ECO:0000313" key="1">
    <source>
        <dbReference type="EMBL" id="RDX75161.1"/>
    </source>
</evidence>
<name>A0A371FA45_MUCPR</name>
<dbReference type="AlphaFoldDB" id="A0A371FA45"/>
<sequence length="111" mass="12448">MMTNCHHAVLSQGSISSQVFPNTPPHAQHYWAWCMDNNGGWPFNRSRIGFDTILKKIDKHFIKEKLDGGFIVTAHIHTGLQVADVFPKGLPSARFQDLIGKLGMIDIHLPT</sequence>
<gene>
    <name evidence="1" type="ORF">CR513_44995</name>
</gene>
<comment type="caution">
    <text evidence="1">The sequence shown here is derived from an EMBL/GenBank/DDBJ whole genome shotgun (WGS) entry which is preliminary data.</text>
</comment>
<evidence type="ECO:0000313" key="2">
    <source>
        <dbReference type="Proteomes" id="UP000257109"/>
    </source>
</evidence>
<dbReference type="EMBL" id="QJKJ01009923">
    <property type="protein sequence ID" value="RDX75161.1"/>
    <property type="molecule type" value="Genomic_DNA"/>
</dbReference>
<reference evidence="1" key="1">
    <citation type="submission" date="2018-05" db="EMBL/GenBank/DDBJ databases">
        <title>Draft genome of Mucuna pruriens seed.</title>
        <authorList>
            <person name="Nnadi N.E."/>
            <person name="Vos R."/>
            <person name="Hasami M.H."/>
            <person name="Devisetty U.K."/>
            <person name="Aguiy J.C."/>
        </authorList>
    </citation>
    <scope>NUCLEOTIDE SEQUENCE [LARGE SCALE GENOMIC DNA]</scope>
    <source>
        <strain evidence="1">JCA_2017</strain>
    </source>
</reference>
<organism evidence="1 2">
    <name type="scientific">Mucuna pruriens</name>
    <name type="common">Velvet bean</name>
    <name type="synonym">Dolichos pruriens</name>
    <dbReference type="NCBI Taxonomy" id="157652"/>
    <lineage>
        <taxon>Eukaryota</taxon>
        <taxon>Viridiplantae</taxon>
        <taxon>Streptophyta</taxon>
        <taxon>Embryophyta</taxon>
        <taxon>Tracheophyta</taxon>
        <taxon>Spermatophyta</taxon>
        <taxon>Magnoliopsida</taxon>
        <taxon>eudicotyledons</taxon>
        <taxon>Gunneridae</taxon>
        <taxon>Pentapetalae</taxon>
        <taxon>rosids</taxon>
        <taxon>fabids</taxon>
        <taxon>Fabales</taxon>
        <taxon>Fabaceae</taxon>
        <taxon>Papilionoideae</taxon>
        <taxon>50 kb inversion clade</taxon>
        <taxon>NPAAA clade</taxon>
        <taxon>indigoferoid/millettioid clade</taxon>
        <taxon>Phaseoleae</taxon>
        <taxon>Mucuna</taxon>
    </lineage>
</organism>
<proteinExistence type="predicted"/>
<dbReference type="OrthoDB" id="1436114at2759"/>
<accession>A0A371FA45</accession>
<keyword evidence="2" id="KW-1185">Reference proteome</keyword>
<protein>
    <submittedName>
        <fullName evidence="1">Uncharacterized protein</fullName>
    </submittedName>
</protein>
<dbReference type="Proteomes" id="UP000257109">
    <property type="component" value="Unassembled WGS sequence"/>
</dbReference>